<organism evidence="1 2">
    <name type="scientific">Molorchus minor</name>
    <dbReference type="NCBI Taxonomy" id="1323400"/>
    <lineage>
        <taxon>Eukaryota</taxon>
        <taxon>Metazoa</taxon>
        <taxon>Ecdysozoa</taxon>
        <taxon>Arthropoda</taxon>
        <taxon>Hexapoda</taxon>
        <taxon>Insecta</taxon>
        <taxon>Pterygota</taxon>
        <taxon>Neoptera</taxon>
        <taxon>Endopterygota</taxon>
        <taxon>Coleoptera</taxon>
        <taxon>Polyphaga</taxon>
        <taxon>Cucujiformia</taxon>
        <taxon>Chrysomeloidea</taxon>
        <taxon>Cerambycidae</taxon>
        <taxon>Lamiinae</taxon>
        <taxon>Monochamini</taxon>
        <taxon>Molorchus</taxon>
    </lineage>
</organism>
<reference evidence="1" key="1">
    <citation type="journal article" date="2023" name="Insect Mol. Biol.">
        <title>Genome sequencing provides insights into the evolution of gene families encoding plant cell wall-degrading enzymes in longhorned beetles.</title>
        <authorList>
            <person name="Shin N.R."/>
            <person name="Okamura Y."/>
            <person name="Kirsch R."/>
            <person name="Pauchet Y."/>
        </authorList>
    </citation>
    <scope>NUCLEOTIDE SEQUENCE</scope>
    <source>
        <strain evidence="1">MMC_N1</strain>
    </source>
</reference>
<proteinExistence type="predicted"/>
<sequence>MESNELLILPSSSYIMVSPREVVTENDPLGALKSLSLPHLSACSNRSLVRNGTTLGSPPPRATLSTSFKIGFSRYTPSRLSIRKADLKVPQQFIENALTNFSPSSLTSKKIQRTNTRWSQLDQIGRIFHGEENGRNKGGHIYILEFHTCKGSGCRSYGSRRCPGRVRF</sequence>
<evidence type="ECO:0000313" key="1">
    <source>
        <dbReference type="EMBL" id="KAJ8974261.1"/>
    </source>
</evidence>
<dbReference type="EMBL" id="JAPWTJ010001026">
    <property type="protein sequence ID" value="KAJ8974261.1"/>
    <property type="molecule type" value="Genomic_DNA"/>
</dbReference>
<comment type="caution">
    <text evidence="1">The sequence shown here is derived from an EMBL/GenBank/DDBJ whole genome shotgun (WGS) entry which is preliminary data.</text>
</comment>
<protein>
    <submittedName>
        <fullName evidence="1">Uncharacterized protein</fullName>
    </submittedName>
</protein>
<keyword evidence="2" id="KW-1185">Reference proteome</keyword>
<gene>
    <name evidence="1" type="ORF">NQ317_008268</name>
</gene>
<accession>A0ABQ9J8G0</accession>
<dbReference type="Proteomes" id="UP001162164">
    <property type="component" value="Unassembled WGS sequence"/>
</dbReference>
<evidence type="ECO:0000313" key="2">
    <source>
        <dbReference type="Proteomes" id="UP001162164"/>
    </source>
</evidence>
<name>A0ABQ9J8G0_9CUCU</name>